<evidence type="ECO:0000313" key="2">
    <source>
        <dbReference type="EMBL" id="MDG3008046.1"/>
    </source>
</evidence>
<dbReference type="EMBL" id="JARRAG010000002">
    <property type="protein sequence ID" value="MDG3008046.1"/>
    <property type="molecule type" value="Genomic_DNA"/>
</dbReference>
<gene>
    <name evidence="2" type="ORF">PZE19_30140</name>
</gene>
<comment type="caution">
    <text evidence="2">The sequence shown here is derived from an EMBL/GenBank/DDBJ whole genome shotgun (WGS) entry which is preliminary data.</text>
</comment>
<sequence>MPLSTSHDLDGLRRHSSRPDRDIALASSQNRKARRPRALRLNLDALENRQLMTIVPGAIVPGQLYQDVAFYDASGDTVEIRMDGPTTGVRGFTLRLAGEATGHADVQTLNLIGLTAENGLSVIVTPNELIINAGPDYNKMFSAGYTNVASITADAGVTALGSVNLSAAIVDDVALPAVAVGNITLDTGMVTYVDRVNTSVLNSMNISAPVITITSPITGEAEIFDESPVGSNGQYNPCAGLIDLWDVEALSVGSIVVNGSISATTSDTYDATQQTNDLRGVIDVSGEIGSIVAPRSAMRNAIRAGGVGSIRLGRIDGEITTRDAAQAMTIALPSQFTGFLHAAGHLNVGFTSATAELATGNIWAGGGISGTDPSEGDPILVPDKYAAAVVDASPTKGIADVEVNGAAMSRWISASSIGKVTALTFDAGASFEAATDIGGVEMLMPTAAGGTTANPTRTPADMEGFFKAGRDIGDVKSASGVKAQLIAGRNIGKITGVAGGLESTVVLAGGDVGDISVYQTTASTTQISAGGDIGDVRVYSGSVGWRVKARNIGDVLVDAGSLNLAVFVAAQDLGSVTVTSPDLAAIEGGSLIAGRDMGQVTAYAFAGTGIHGTLIQAGRRIAGVSGTSYGSLILPTVTAGATTDVAAVNNGIDAAQILAPAIGPILGQAYVGTGLYKVVVHAQTGDVDSITGVGNGDGIFESIVVAEGGIGPITGRSTVLGRGIEGGSFDANGKTSAALGKIGQVTAEGGPAGGHGIELTRFQASNRIAGIDATANANGGDAMNGVVTYAVSYGPIKALVLGGQTGNGIVDASLRAWSDYENARPDVQVDSIHVDVRSALGMGISGSIFQIKGDLTDLESKAMNAAAISTSRFSLTQGDFGRIDAASINGGTAIDSSEFVASNGSITSARDLASAATSGITATASGTSALAHAISGSTFLADGNIGVINATTRGGTAILDSIFVADSDYGNSANGPNLSGGAAEDDDLGTIFGVYAKTSGQALVGSAGIFGSSFEAEHIAWITVEVTDREEGGAGISGSIFNARNAVYDGAGAFDNKGSIGPITVTDGSLRGDGIENSQFYAGAAGSIGDITVTTLGGVGILGSEFRASSFDYDQKHFTGTIGDVRVTTGRAGGQAFPLPPAPNDAWTLLPAGISGSYFAADAGIGDVDVNALGTGVFFSAFLADFDAMVRLGSIPGFILPILAEDVPGDLGNVAITSNGRFGFGSVFSLYTGENVGNVTIRVSSRETQAFTLDRPDLATGPVGAAIQGLSNIIGFAMGSRFGPAASAGSAYVATGGNIGRIDVANLGAGFDSLGSAYVALPLGFYGPVSRMDAAWGNFFWGIPRLFAGSAPSVAGSAATSVAPAFVGTYKAGDGMFFKVGFSNPVDVSGKPRLQVNVGSTTRWAEYVSGGGTSELLFCLVVQPGDSGDVTIPAGASIQTDVGDHIAESSTGLALTQLTPAAIGFAGVRVGPAANATPVDATAPVVVGVSAIQSSARKYAEGVVLTIQITFSEAVSVRGLPTVPLTFGTLSRSFVYSGGDGTNTLVFRYTLTRADVASRKTAATSGQILLPAGASIADLAGNLATFPAAQTASTQVATSVGKKPAVVRTNVAHPRGPAAVLRPASRAVRAG</sequence>
<feature type="compositionally biased region" description="Basic and acidic residues" evidence="1">
    <location>
        <begin position="7"/>
        <end position="23"/>
    </location>
</feature>
<evidence type="ECO:0000313" key="3">
    <source>
        <dbReference type="Proteomes" id="UP001216907"/>
    </source>
</evidence>
<reference evidence="2 3" key="1">
    <citation type="submission" date="2023-03" db="EMBL/GenBank/DDBJ databases">
        <title>Paludisphaera mucosa sp. nov. a novel planctomycete from northern fen.</title>
        <authorList>
            <person name="Ivanova A."/>
        </authorList>
    </citation>
    <scope>NUCLEOTIDE SEQUENCE [LARGE SCALE GENOMIC DNA]</scope>
    <source>
        <strain evidence="2 3">Pla2</strain>
    </source>
</reference>
<evidence type="ECO:0000256" key="1">
    <source>
        <dbReference type="SAM" id="MobiDB-lite"/>
    </source>
</evidence>
<protein>
    <submittedName>
        <fullName evidence="2">Uncharacterized protein</fullName>
    </submittedName>
</protein>
<keyword evidence="3" id="KW-1185">Reference proteome</keyword>
<name>A0ABT6FKE6_9BACT</name>
<dbReference type="Proteomes" id="UP001216907">
    <property type="component" value="Unassembled WGS sequence"/>
</dbReference>
<feature type="region of interest" description="Disordered" evidence="1">
    <location>
        <begin position="1"/>
        <end position="31"/>
    </location>
</feature>
<dbReference type="RefSeq" id="WP_277864314.1">
    <property type="nucleotide sequence ID" value="NZ_JARRAG010000002.1"/>
</dbReference>
<organism evidence="2 3">
    <name type="scientific">Paludisphaera mucosa</name>
    <dbReference type="NCBI Taxonomy" id="3030827"/>
    <lineage>
        <taxon>Bacteria</taxon>
        <taxon>Pseudomonadati</taxon>
        <taxon>Planctomycetota</taxon>
        <taxon>Planctomycetia</taxon>
        <taxon>Isosphaerales</taxon>
        <taxon>Isosphaeraceae</taxon>
        <taxon>Paludisphaera</taxon>
    </lineage>
</organism>
<accession>A0ABT6FKE6</accession>
<proteinExistence type="predicted"/>